<accession>X1G427</accession>
<dbReference type="AlphaFoldDB" id="X1G427"/>
<dbReference type="EMBL" id="BARU01024671">
    <property type="protein sequence ID" value="GAH51967.1"/>
    <property type="molecule type" value="Genomic_DNA"/>
</dbReference>
<reference evidence="1" key="1">
    <citation type="journal article" date="2014" name="Front. Microbiol.">
        <title>High frequency of phylogenetically diverse reductive dehalogenase-homologous genes in deep subseafloor sedimentary metagenomes.</title>
        <authorList>
            <person name="Kawai M."/>
            <person name="Futagami T."/>
            <person name="Toyoda A."/>
            <person name="Takaki Y."/>
            <person name="Nishi S."/>
            <person name="Hori S."/>
            <person name="Arai W."/>
            <person name="Tsubouchi T."/>
            <person name="Morono Y."/>
            <person name="Uchiyama I."/>
            <person name="Ito T."/>
            <person name="Fujiyama A."/>
            <person name="Inagaki F."/>
            <person name="Takami H."/>
        </authorList>
    </citation>
    <scope>NUCLEOTIDE SEQUENCE</scope>
    <source>
        <strain evidence="1">Expedition CK06-06</strain>
    </source>
</reference>
<comment type="caution">
    <text evidence="1">The sequence shown here is derived from an EMBL/GenBank/DDBJ whole genome shotgun (WGS) entry which is preliminary data.</text>
</comment>
<proteinExistence type="predicted"/>
<protein>
    <submittedName>
        <fullName evidence="1">Uncharacterized protein</fullName>
    </submittedName>
</protein>
<feature type="non-terminal residue" evidence="1">
    <location>
        <position position="1"/>
    </location>
</feature>
<name>X1G427_9ZZZZ</name>
<organism evidence="1">
    <name type="scientific">marine sediment metagenome</name>
    <dbReference type="NCBI Taxonomy" id="412755"/>
    <lineage>
        <taxon>unclassified sequences</taxon>
        <taxon>metagenomes</taxon>
        <taxon>ecological metagenomes</taxon>
    </lineage>
</organism>
<sequence length="230" mass="25169">AGDKDWLYVAVDEGTNTIIYKGREILNKQGKLQWQWCPWVFLGTNACAAIAVCQHSTTDFRLWFGYGDTTAYVILSDNPLGDSATRYPTTGSSFLRMSYDYGTDPNWDKLWQSAVIETHRVDSGAITAAAGGETVQLQYRDDTDTTATAIIAAYTTSGVVEINFAAAGVAGTPINNKRVQFELHLASDTNTATPVVTFFQAKGVEKPTTVRIHEATYAIDDSPTQNAEVY</sequence>
<gene>
    <name evidence="1" type="ORF">S03H2_39855</name>
</gene>
<evidence type="ECO:0000313" key="1">
    <source>
        <dbReference type="EMBL" id="GAH51967.1"/>
    </source>
</evidence>